<name>A0A2P2GKP0_STREW</name>
<sequence>MTIPLPGLDRALAGVVRWIDKHLLVDTVRIVLPGAGEPVLNPATGELEHPADTVLYEGPGAVIRPTAQGDLVSIPDSQLPWTGNIRSRYRLLTPLDHPGFPKDAQATITAVHNPANADLLGRSWICSDATDAATVQAVRITGLDQNPGPTP</sequence>
<proteinExistence type="predicted"/>
<dbReference type="Proteomes" id="UP000265325">
    <property type="component" value="Unassembled WGS sequence"/>
</dbReference>
<dbReference type="EMBL" id="LAQS01000030">
    <property type="protein sequence ID" value="KKZ72067.1"/>
    <property type="molecule type" value="Genomic_DNA"/>
</dbReference>
<dbReference type="AlphaFoldDB" id="A0A2P2GKP0"/>
<gene>
    <name evidence="1" type="ORF">VO63_19985</name>
</gene>
<evidence type="ECO:0000313" key="2">
    <source>
        <dbReference type="Proteomes" id="UP000265325"/>
    </source>
</evidence>
<comment type="caution">
    <text evidence="1">The sequence shown here is derived from an EMBL/GenBank/DDBJ whole genome shotgun (WGS) entry which is preliminary data.</text>
</comment>
<dbReference type="OrthoDB" id="3871178at2"/>
<accession>A0A2P2GKP0</accession>
<evidence type="ECO:0000313" key="1">
    <source>
        <dbReference type="EMBL" id="KKZ72067.1"/>
    </source>
</evidence>
<organism evidence="1 2">
    <name type="scientific">Streptomyces showdoensis</name>
    <dbReference type="NCBI Taxonomy" id="68268"/>
    <lineage>
        <taxon>Bacteria</taxon>
        <taxon>Bacillati</taxon>
        <taxon>Actinomycetota</taxon>
        <taxon>Actinomycetes</taxon>
        <taxon>Kitasatosporales</taxon>
        <taxon>Streptomycetaceae</taxon>
        <taxon>Streptomyces</taxon>
    </lineage>
</organism>
<protein>
    <submittedName>
        <fullName evidence="1">Uncharacterized protein</fullName>
    </submittedName>
</protein>
<reference evidence="1 2" key="1">
    <citation type="submission" date="2015-05" db="EMBL/GenBank/DDBJ databases">
        <title>Draft Genome assembly of Streptomyces showdoensis.</title>
        <authorList>
            <person name="Thapa K.K."/>
            <person name="Metsa-Ketela M."/>
        </authorList>
    </citation>
    <scope>NUCLEOTIDE SEQUENCE [LARGE SCALE GENOMIC DNA]</scope>
    <source>
        <strain evidence="1 2">ATCC 15227</strain>
    </source>
</reference>
<dbReference type="Pfam" id="PF19586">
    <property type="entry name" value="DUF6093"/>
    <property type="match status" value="1"/>
</dbReference>
<dbReference type="RefSeq" id="WP_046909229.1">
    <property type="nucleotide sequence ID" value="NZ_BAAAXG010000009.1"/>
</dbReference>
<dbReference type="InterPro" id="IPR046075">
    <property type="entry name" value="DUF6093"/>
</dbReference>
<keyword evidence="2" id="KW-1185">Reference proteome</keyword>